<dbReference type="GO" id="GO:0005730">
    <property type="term" value="C:nucleolus"/>
    <property type="evidence" value="ECO:0007669"/>
    <property type="project" value="TreeGrafter"/>
</dbReference>
<organism evidence="1 2">
    <name type="scientific">Oreochromis aureus</name>
    <name type="common">Israeli tilapia</name>
    <name type="synonym">Chromis aureus</name>
    <dbReference type="NCBI Taxonomy" id="47969"/>
    <lineage>
        <taxon>Eukaryota</taxon>
        <taxon>Metazoa</taxon>
        <taxon>Chordata</taxon>
        <taxon>Craniata</taxon>
        <taxon>Vertebrata</taxon>
        <taxon>Euteleostomi</taxon>
        <taxon>Actinopterygii</taxon>
        <taxon>Neopterygii</taxon>
        <taxon>Teleostei</taxon>
        <taxon>Neoteleostei</taxon>
        <taxon>Acanthomorphata</taxon>
        <taxon>Ovalentaria</taxon>
        <taxon>Cichlomorphae</taxon>
        <taxon>Cichliformes</taxon>
        <taxon>Cichlidae</taxon>
        <taxon>African cichlids</taxon>
        <taxon>Pseudocrenilabrinae</taxon>
        <taxon>Oreochromini</taxon>
        <taxon>Oreochromis</taxon>
    </lineage>
</organism>
<reference evidence="2" key="1">
    <citation type="submission" date="2020-03" db="EMBL/GenBank/DDBJ databases">
        <title>Evolution of repeat sequences and sex chromosomes of tilapia species revealed by chromosome-level genomes.</title>
        <authorList>
            <person name="Xu L."/>
            <person name="Tao W."/>
            <person name="Wang D."/>
            <person name="Zhou Q."/>
        </authorList>
    </citation>
    <scope>NUCLEOTIDE SEQUENCE [LARGE SCALE GENOMIC DNA]</scope>
    <source>
        <strain evidence="2">Israel</strain>
    </source>
</reference>
<dbReference type="GO" id="GO:0005829">
    <property type="term" value="C:cytosol"/>
    <property type="evidence" value="ECO:0007669"/>
    <property type="project" value="TreeGrafter"/>
</dbReference>
<dbReference type="GO" id="GO:0006511">
    <property type="term" value="P:ubiquitin-dependent protein catabolic process"/>
    <property type="evidence" value="ECO:0007669"/>
    <property type="project" value="TreeGrafter"/>
</dbReference>
<dbReference type="InterPro" id="IPR031248">
    <property type="entry name" value="RNF213"/>
</dbReference>
<dbReference type="Ensembl" id="ENSOABT00000064607.1">
    <property type="protein sequence ID" value="ENSOABP00000066434.1"/>
    <property type="gene ID" value="ENSOABG00000026688.1"/>
</dbReference>
<reference evidence="1" key="2">
    <citation type="submission" date="2025-08" db="UniProtKB">
        <authorList>
            <consortium name="Ensembl"/>
        </authorList>
    </citation>
    <scope>IDENTIFICATION</scope>
</reference>
<evidence type="ECO:0000313" key="2">
    <source>
        <dbReference type="Proteomes" id="UP000472276"/>
    </source>
</evidence>
<dbReference type="Proteomes" id="UP000472276">
    <property type="component" value="Unassembled WGS sequence"/>
</dbReference>
<dbReference type="AlphaFoldDB" id="A0AAZ1XFL0"/>
<dbReference type="GO" id="GO:0016887">
    <property type="term" value="F:ATP hydrolysis activity"/>
    <property type="evidence" value="ECO:0007669"/>
    <property type="project" value="InterPro"/>
</dbReference>
<keyword evidence="2" id="KW-1185">Reference proteome</keyword>
<evidence type="ECO:0000313" key="1">
    <source>
        <dbReference type="Ensembl" id="ENSOABP00000066434.1"/>
    </source>
</evidence>
<dbReference type="GO" id="GO:0016020">
    <property type="term" value="C:membrane"/>
    <property type="evidence" value="ECO:0007669"/>
    <property type="project" value="TreeGrafter"/>
</dbReference>
<dbReference type="GO" id="GO:0004842">
    <property type="term" value="F:ubiquitin-protein transferase activity"/>
    <property type="evidence" value="ECO:0007669"/>
    <property type="project" value="InterPro"/>
</dbReference>
<protein>
    <submittedName>
        <fullName evidence="1">Uncharacterized protein</fullName>
    </submittedName>
</protein>
<accession>A0AAZ1XFL0</accession>
<dbReference type="PANTHER" id="PTHR22605:SF16">
    <property type="entry name" value="E3 UBIQUITIN-PROTEIN LIGASE RNF213"/>
    <property type="match status" value="1"/>
</dbReference>
<proteinExistence type="predicted"/>
<sequence length="78" mass="9142">METGQTVVLLNLQNLYESLYDALNQYYVTLGGQNYVDLGLGTHRVKCRVHQNFRLIIIEEKEVVYEQFPIPLINRKEV</sequence>
<dbReference type="GO" id="GO:0002040">
    <property type="term" value="P:sprouting angiogenesis"/>
    <property type="evidence" value="ECO:0007669"/>
    <property type="project" value="TreeGrafter"/>
</dbReference>
<dbReference type="PANTHER" id="PTHR22605">
    <property type="entry name" value="RZ-TYPE DOMAIN-CONTAINING PROTEIN"/>
    <property type="match status" value="1"/>
</dbReference>
<reference evidence="1" key="3">
    <citation type="submission" date="2025-09" db="UniProtKB">
        <authorList>
            <consortium name="Ensembl"/>
        </authorList>
    </citation>
    <scope>IDENTIFICATION</scope>
</reference>
<name>A0AAZ1XFL0_OREAU</name>
<dbReference type="GO" id="GO:2000051">
    <property type="term" value="P:negative regulation of non-canonical Wnt signaling pathway"/>
    <property type="evidence" value="ECO:0007669"/>
    <property type="project" value="TreeGrafter"/>
</dbReference>